<name>A0AA35WJ21_GEOBA</name>
<dbReference type="AlphaFoldDB" id="A0AA35WJ21"/>
<evidence type="ECO:0000313" key="10">
    <source>
        <dbReference type="Proteomes" id="UP001174909"/>
    </source>
</evidence>
<organism evidence="9 10">
    <name type="scientific">Geodia barretti</name>
    <name type="common">Barrett's horny sponge</name>
    <dbReference type="NCBI Taxonomy" id="519541"/>
    <lineage>
        <taxon>Eukaryota</taxon>
        <taxon>Metazoa</taxon>
        <taxon>Porifera</taxon>
        <taxon>Demospongiae</taxon>
        <taxon>Heteroscleromorpha</taxon>
        <taxon>Tetractinellida</taxon>
        <taxon>Astrophorina</taxon>
        <taxon>Geodiidae</taxon>
        <taxon>Geodia</taxon>
    </lineage>
</organism>
<feature type="chain" id="PRO_5041349901" evidence="7">
    <location>
        <begin position="21"/>
        <end position="179"/>
    </location>
</feature>
<comment type="subunit">
    <text evidence="3">Monomer.</text>
</comment>
<dbReference type="PANTHER" id="PTHR11306">
    <property type="entry name" value="NIEMANN PICK TYPE C2 PROTEIN NPC2-RELATED"/>
    <property type="match status" value="1"/>
</dbReference>
<feature type="domain" description="MD-2-related lipid-recognition" evidence="8">
    <location>
        <begin position="43"/>
        <end position="177"/>
    </location>
</feature>
<evidence type="ECO:0000256" key="6">
    <source>
        <dbReference type="ARBA" id="ARBA00023055"/>
    </source>
</evidence>
<evidence type="ECO:0000259" key="8">
    <source>
        <dbReference type="SMART" id="SM00737"/>
    </source>
</evidence>
<evidence type="ECO:0000313" key="9">
    <source>
        <dbReference type="EMBL" id="CAI8016225.1"/>
    </source>
</evidence>
<dbReference type="InterPro" id="IPR036846">
    <property type="entry name" value="GM2-AP_sf"/>
</dbReference>
<gene>
    <name evidence="9" type="ORF">GBAR_LOCUS9962</name>
</gene>
<proteinExistence type="inferred from homology"/>
<dbReference type="SUPFAM" id="SSF81296">
    <property type="entry name" value="E set domains"/>
    <property type="match status" value="1"/>
</dbReference>
<keyword evidence="4" id="KW-0813">Transport</keyword>
<evidence type="ECO:0000256" key="4">
    <source>
        <dbReference type="ARBA" id="ARBA00022448"/>
    </source>
</evidence>
<reference evidence="9" key="1">
    <citation type="submission" date="2023-03" db="EMBL/GenBank/DDBJ databases">
        <authorList>
            <person name="Steffen K."/>
            <person name="Cardenas P."/>
        </authorList>
    </citation>
    <scope>NUCLEOTIDE SEQUENCE</scope>
</reference>
<evidence type="ECO:0000256" key="5">
    <source>
        <dbReference type="ARBA" id="ARBA00022729"/>
    </source>
</evidence>
<dbReference type="EMBL" id="CASHTH010001506">
    <property type="protein sequence ID" value="CAI8016225.1"/>
    <property type="molecule type" value="Genomic_DNA"/>
</dbReference>
<protein>
    <submittedName>
        <fullName evidence="9">Phosphatidylglycerol/phosphatidylinositol transfer protein DDB_G0282107</fullName>
    </submittedName>
</protein>
<evidence type="ECO:0000256" key="2">
    <source>
        <dbReference type="ARBA" id="ARBA00006370"/>
    </source>
</evidence>
<dbReference type="Proteomes" id="UP001174909">
    <property type="component" value="Unassembled WGS sequence"/>
</dbReference>
<keyword evidence="10" id="KW-1185">Reference proteome</keyword>
<dbReference type="InterPro" id="IPR014756">
    <property type="entry name" value="Ig_E-set"/>
</dbReference>
<sequence>MAGLGVVLLASLCLLPTLHTITPTLQRLSTATRPSPSRPGEIWTNCSEVGDPVDIKSVSIYPYPPKMGHRVSLLVDLTLTIARECNENRSLCHLEENVTNGSVSAELKYGIITVFSKTWGMCEFAKTQDWPCPLSPGALQVKFNTTIPPLVAHGRVTWRGYAKDQNGLELVCVAMDFQI</sequence>
<dbReference type="GO" id="GO:0015918">
    <property type="term" value="P:sterol transport"/>
    <property type="evidence" value="ECO:0007669"/>
    <property type="project" value="InterPro"/>
</dbReference>
<comment type="similarity">
    <text evidence="2">Belongs to the NPC2 family.</text>
</comment>
<comment type="caution">
    <text evidence="9">The sequence shown here is derived from an EMBL/GenBank/DDBJ whole genome shotgun (WGS) entry which is preliminary data.</text>
</comment>
<dbReference type="InterPro" id="IPR003172">
    <property type="entry name" value="ML_dom"/>
</dbReference>
<dbReference type="PANTHER" id="PTHR11306:SF0">
    <property type="entry name" value="PHOSPHATIDYLGLYCEROL_PHOSPHATIDYLINOSITOL TRANSFER PROTEIN"/>
    <property type="match status" value="1"/>
</dbReference>
<dbReference type="Gene3D" id="2.70.220.10">
    <property type="entry name" value="Ganglioside GM2 activator"/>
    <property type="match status" value="1"/>
</dbReference>
<dbReference type="GO" id="GO:0032934">
    <property type="term" value="F:sterol binding"/>
    <property type="evidence" value="ECO:0007669"/>
    <property type="project" value="InterPro"/>
</dbReference>
<comment type="function">
    <text evidence="1">Catalyzes the intermembrane transfer of phosphatidylglycerol and phosphatidylinositol.</text>
</comment>
<evidence type="ECO:0000256" key="7">
    <source>
        <dbReference type="SAM" id="SignalP"/>
    </source>
</evidence>
<dbReference type="SMART" id="SM00737">
    <property type="entry name" value="ML"/>
    <property type="match status" value="1"/>
</dbReference>
<keyword evidence="6" id="KW-0445">Lipid transport</keyword>
<evidence type="ECO:0000256" key="3">
    <source>
        <dbReference type="ARBA" id="ARBA00011245"/>
    </source>
</evidence>
<accession>A0AA35WJ21</accession>
<keyword evidence="5 7" id="KW-0732">Signal</keyword>
<feature type="signal peptide" evidence="7">
    <location>
        <begin position="1"/>
        <end position="20"/>
    </location>
</feature>
<dbReference type="InterPro" id="IPR039670">
    <property type="entry name" value="NPC2-like"/>
</dbReference>
<evidence type="ECO:0000256" key="1">
    <source>
        <dbReference type="ARBA" id="ARBA00002053"/>
    </source>
</evidence>
<dbReference type="Pfam" id="PF02221">
    <property type="entry name" value="E1_DerP2_DerF2"/>
    <property type="match status" value="1"/>
</dbReference>